<evidence type="ECO:0000313" key="4">
    <source>
        <dbReference type="Proteomes" id="UP000297244"/>
    </source>
</evidence>
<feature type="transmembrane region" description="Helical" evidence="2">
    <location>
        <begin position="12"/>
        <end position="36"/>
    </location>
</feature>
<dbReference type="Proteomes" id="UP000297244">
    <property type="component" value="Unassembled WGS sequence"/>
</dbReference>
<gene>
    <name evidence="3" type="ORF">E0489_11645</name>
</gene>
<dbReference type="EMBL" id="SKBL01000028">
    <property type="protein sequence ID" value="TFU14669.1"/>
    <property type="molecule type" value="Genomic_DNA"/>
</dbReference>
<sequence>MEERTFWQSYKQGLGVGLGLLTIYLVALILIGAFVVRPALENLGAPSQSPPKGGDACSTSWV</sequence>
<protein>
    <submittedName>
        <fullName evidence="3">Uncharacterized protein</fullName>
    </submittedName>
</protein>
<accession>A0ABY2K3S4</accession>
<evidence type="ECO:0000256" key="1">
    <source>
        <dbReference type="SAM" id="MobiDB-lite"/>
    </source>
</evidence>
<evidence type="ECO:0000313" key="3">
    <source>
        <dbReference type="EMBL" id="TFU14669.1"/>
    </source>
</evidence>
<keyword evidence="4" id="KW-1185">Reference proteome</keyword>
<keyword evidence="2" id="KW-0812">Transmembrane</keyword>
<evidence type="ECO:0000256" key="2">
    <source>
        <dbReference type="SAM" id="Phobius"/>
    </source>
</evidence>
<name>A0ABY2K3S4_9DEIN</name>
<reference evidence="3 4" key="1">
    <citation type="submission" date="2019-03" db="EMBL/GenBank/DDBJ databases">
        <title>Thermus tengchongensis species for the arsenic transformation mechanism.</title>
        <authorList>
            <person name="Yuan G.C."/>
        </authorList>
    </citation>
    <scope>NUCLEOTIDE SEQUENCE [LARGE SCALE GENOMIC DNA]</scope>
    <source>
        <strain evidence="3 4">15Y</strain>
    </source>
</reference>
<keyword evidence="2" id="KW-0472">Membrane</keyword>
<keyword evidence="2" id="KW-1133">Transmembrane helix</keyword>
<organism evidence="3 4">
    <name type="scientific">Thermus tengchongensis</name>
    <dbReference type="NCBI Taxonomy" id="1214928"/>
    <lineage>
        <taxon>Bacteria</taxon>
        <taxon>Thermotogati</taxon>
        <taxon>Deinococcota</taxon>
        <taxon>Deinococci</taxon>
        <taxon>Thermales</taxon>
        <taxon>Thermaceae</taxon>
        <taxon>Thermus</taxon>
    </lineage>
</organism>
<proteinExistence type="predicted"/>
<feature type="region of interest" description="Disordered" evidence="1">
    <location>
        <begin position="43"/>
        <end position="62"/>
    </location>
</feature>
<comment type="caution">
    <text evidence="3">The sequence shown here is derived from an EMBL/GenBank/DDBJ whole genome shotgun (WGS) entry which is preliminary data.</text>
</comment>